<sequence>MKYGGCFLWEYVNALIFRRIDFMIPSKSTVEYWSTSRNLLLLQSILIFEIGTHLKTAKYRGVIEEIYRAAYGILYQKPLTPFVMEMKAIC</sequence>
<name>A0A7R8YLS4_HERIL</name>
<evidence type="ECO:0000313" key="2">
    <source>
        <dbReference type="Proteomes" id="UP000594454"/>
    </source>
</evidence>
<accession>A0A7R8YLS4</accession>
<dbReference type="AlphaFoldDB" id="A0A7R8YLS4"/>
<gene>
    <name evidence="1" type="ORF">HERILL_LOCUS1150</name>
</gene>
<dbReference type="InParanoid" id="A0A7R8YLS4"/>
<dbReference type="Proteomes" id="UP000594454">
    <property type="component" value="Chromosome 1"/>
</dbReference>
<organism evidence="1 2">
    <name type="scientific">Hermetia illucens</name>
    <name type="common">Black soldier fly</name>
    <dbReference type="NCBI Taxonomy" id="343691"/>
    <lineage>
        <taxon>Eukaryota</taxon>
        <taxon>Metazoa</taxon>
        <taxon>Ecdysozoa</taxon>
        <taxon>Arthropoda</taxon>
        <taxon>Hexapoda</taxon>
        <taxon>Insecta</taxon>
        <taxon>Pterygota</taxon>
        <taxon>Neoptera</taxon>
        <taxon>Endopterygota</taxon>
        <taxon>Diptera</taxon>
        <taxon>Brachycera</taxon>
        <taxon>Stratiomyomorpha</taxon>
        <taxon>Stratiomyidae</taxon>
        <taxon>Hermetiinae</taxon>
        <taxon>Hermetia</taxon>
    </lineage>
</organism>
<proteinExistence type="predicted"/>
<dbReference type="EMBL" id="LR899009">
    <property type="protein sequence ID" value="CAD7077841.1"/>
    <property type="molecule type" value="Genomic_DNA"/>
</dbReference>
<evidence type="ECO:0000313" key="1">
    <source>
        <dbReference type="EMBL" id="CAD7077841.1"/>
    </source>
</evidence>
<protein>
    <submittedName>
        <fullName evidence="1">Uncharacterized protein</fullName>
    </submittedName>
</protein>
<keyword evidence="2" id="KW-1185">Reference proteome</keyword>
<reference evidence="1 2" key="1">
    <citation type="submission" date="2020-11" db="EMBL/GenBank/DDBJ databases">
        <authorList>
            <person name="Wallbank WR R."/>
            <person name="Pardo Diaz C."/>
            <person name="Kozak K."/>
            <person name="Martin S."/>
            <person name="Jiggins C."/>
            <person name="Moest M."/>
            <person name="Warren A I."/>
            <person name="Generalovic N T."/>
            <person name="Byers J.R.P. K."/>
            <person name="Montejo-Kovacevich G."/>
            <person name="Yen C E."/>
        </authorList>
    </citation>
    <scope>NUCLEOTIDE SEQUENCE [LARGE SCALE GENOMIC DNA]</scope>
</reference>